<evidence type="ECO:0000313" key="6">
    <source>
        <dbReference type="EMBL" id="CAE7665897.1"/>
    </source>
</evidence>
<name>A0A812W4I4_SYMPI</name>
<dbReference type="OrthoDB" id="248779at2759"/>
<feature type="compositionally biased region" description="Low complexity" evidence="5">
    <location>
        <begin position="314"/>
        <end position="325"/>
    </location>
</feature>
<comment type="caution">
    <text evidence="6">The sequence shown here is derived from an EMBL/GenBank/DDBJ whole genome shotgun (WGS) entry which is preliminary data.</text>
</comment>
<evidence type="ECO:0000256" key="1">
    <source>
        <dbReference type="ARBA" id="ARBA00004123"/>
    </source>
</evidence>
<dbReference type="PANTHER" id="PTHR13408">
    <property type="entry name" value="DNA-DIRECTED RNA POLYMERASE III"/>
    <property type="match status" value="1"/>
</dbReference>
<feature type="region of interest" description="Disordered" evidence="5">
    <location>
        <begin position="292"/>
        <end position="337"/>
    </location>
</feature>
<comment type="subcellular location">
    <subcellularLocation>
        <location evidence="1">Nucleus</location>
    </subcellularLocation>
</comment>
<dbReference type="GO" id="GO:0042797">
    <property type="term" value="P:tRNA transcription by RNA polymerase III"/>
    <property type="evidence" value="ECO:0007669"/>
    <property type="project" value="TreeGrafter"/>
</dbReference>
<dbReference type="Pfam" id="PF05132">
    <property type="entry name" value="RNA_pol_Rpc4"/>
    <property type="match status" value="1"/>
</dbReference>
<feature type="region of interest" description="Disordered" evidence="5">
    <location>
        <begin position="1"/>
        <end position="40"/>
    </location>
</feature>
<feature type="non-terminal residue" evidence="6">
    <location>
        <position position="337"/>
    </location>
</feature>
<gene>
    <name evidence="6" type="primary">rpc53</name>
    <name evidence="6" type="ORF">SPIL2461_LOCUS18223</name>
</gene>
<dbReference type="PANTHER" id="PTHR13408:SF0">
    <property type="entry name" value="DNA-DIRECTED RNA POLYMERASE III SUBUNIT RPC4"/>
    <property type="match status" value="1"/>
</dbReference>
<protein>
    <submittedName>
        <fullName evidence="6">Rpc53 protein</fullName>
    </submittedName>
</protein>
<dbReference type="GO" id="GO:0005666">
    <property type="term" value="C:RNA polymerase III complex"/>
    <property type="evidence" value="ECO:0007669"/>
    <property type="project" value="InterPro"/>
</dbReference>
<dbReference type="Proteomes" id="UP000649617">
    <property type="component" value="Unassembled WGS sequence"/>
</dbReference>
<keyword evidence="4" id="KW-0539">Nucleus</keyword>
<accession>A0A812W4I4</accession>
<sequence length="337" mass="36615">GSAAPEPKRPKTFRPQKPTTQRAVEKSSLASVGPEESAGNLLHAAARRQSVEFASGRARDAPQTAERFSGMSLKSFGLTSSLGSGVAPRKAKERKEGRSMDLMDLAFSGGVQTWNGQHMPSYTPISLPYFNVEEEGSGVADASEEKKRRPKLVHIDEANSKAAEKLLGPNKELLEDSYFLLQMPCVLPEMSKPEDELFREGEDAASAGAGATITRLPDGKLGKLRVYKSGKVRMEVGGISFCVDQGCETFFQQDLALVCPLAGEFFNLGRLNTRLVLTPDLDAILAQVPEMLPPPEEPVREQVLAPRKDPVPPAQMQMPVMPQSRGKGREGRGRGSR</sequence>
<keyword evidence="3" id="KW-0804">Transcription</keyword>
<dbReference type="AlphaFoldDB" id="A0A812W4I4"/>
<keyword evidence="7" id="KW-1185">Reference proteome</keyword>
<evidence type="ECO:0000256" key="4">
    <source>
        <dbReference type="ARBA" id="ARBA00023242"/>
    </source>
</evidence>
<evidence type="ECO:0000256" key="3">
    <source>
        <dbReference type="ARBA" id="ARBA00023163"/>
    </source>
</evidence>
<dbReference type="EMBL" id="CAJNIZ010043676">
    <property type="protein sequence ID" value="CAE7665897.1"/>
    <property type="molecule type" value="Genomic_DNA"/>
</dbReference>
<feature type="compositionally biased region" description="Basic and acidic residues" evidence="5">
    <location>
        <begin position="327"/>
        <end position="337"/>
    </location>
</feature>
<reference evidence="6" key="1">
    <citation type="submission" date="2021-02" db="EMBL/GenBank/DDBJ databases">
        <authorList>
            <person name="Dougan E. K."/>
            <person name="Rhodes N."/>
            <person name="Thang M."/>
            <person name="Chan C."/>
        </authorList>
    </citation>
    <scope>NUCLEOTIDE SEQUENCE</scope>
</reference>
<evidence type="ECO:0000256" key="2">
    <source>
        <dbReference type="ARBA" id="ARBA00022478"/>
    </source>
</evidence>
<keyword evidence="2" id="KW-0240">DNA-directed RNA polymerase</keyword>
<feature type="non-terminal residue" evidence="6">
    <location>
        <position position="1"/>
    </location>
</feature>
<evidence type="ECO:0000313" key="7">
    <source>
        <dbReference type="Proteomes" id="UP000649617"/>
    </source>
</evidence>
<proteinExistence type="predicted"/>
<evidence type="ECO:0000256" key="5">
    <source>
        <dbReference type="SAM" id="MobiDB-lite"/>
    </source>
</evidence>
<dbReference type="InterPro" id="IPR007811">
    <property type="entry name" value="RPC4"/>
</dbReference>
<dbReference type="GO" id="GO:0003677">
    <property type="term" value="F:DNA binding"/>
    <property type="evidence" value="ECO:0007669"/>
    <property type="project" value="InterPro"/>
</dbReference>
<organism evidence="6 7">
    <name type="scientific">Symbiodinium pilosum</name>
    <name type="common">Dinoflagellate</name>
    <dbReference type="NCBI Taxonomy" id="2952"/>
    <lineage>
        <taxon>Eukaryota</taxon>
        <taxon>Sar</taxon>
        <taxon>Alveolata</taxon>
        <taxon>Dinophyceae</taxon>
        <taxon>Suessiales</taxon>
        <taxon>Symbiodiniaceae</taxon>
        <taxon>Symbiodinium</taxon>
    </lineage>
</organism>